<dbReference type="GO" id="GO:0000981">
    <property type="term" value="F:DNA-binding transcription factor activity, RNA polymerase II-specific"/>
    <property type="evidence" value="ECO:0007669"/>
    <property type="project" value="TreeGrafter"/>
</dbReference>
<keyword evidence="5" id="KW-0539">Nucleus</keyword>
<feature type="domain" description="GATA-type" evidence="8">
    <location>
        <begin position="82"/>
        <end position="135"/>
    </location>
</feature>
<accession>A0A9W8E3I0</accession>
<dbReference type="Proteomes" id="UP001150925">
    <property type="component" value="Unassembled WGS sequence"/>
</dbReference>
<dbReference type="CDD" id="cd00202">
    <property type="entry name" value="ZnF_GATA"/>
    <property type="match status" value="1"/>
</dbReference>
<dbReference type="SUPFAM" id="SSF57716">
    <property type="entry name" value="Glucocorticoid receptor-like (DNA-binding domain)"/>
    <property type="match status" value="1"/>
</dbReference>
<feature type="compositionally biased region" description="Polar residues" evidence="7">
    <location>
        <begin position="328"/>
        <end position="339"/>
    </location>
</feature>
<dbReference type="AlphaFoldDB" id="A0A9W8E3I0"/>
<dbReference type="GO" id="GO:0005634">
    <property type="term" value="C:nucleus"/>
    <property type="evidence" value="ECO:0007669"/>
    <property type="project" value="UniProtKB-SubCell"/>
</dbReference>
<evidence type="ECO:0000256" key="7">
    <source>
        <dbReference type="SAM" id="MobiDB-lite"/>
    </source>
</evidence>
<name>A0A9W8E3I0_9FUNG</name>
<protein>
    <submittedName>
        <fullName evidence="9">GATA type transcriptional activator of nitrogen-regulated proteins</fullName>
    </submittedName>
</protein>
<gene>
    <name evidence="9" type="primary">SFU1</name>
    <name evidence="9" type="ORF">IWQ62_006713</name>
</gene>
<comment type="subcellular location">
    <subcellularLocation>
        <location evidence="1">Nucleus</location>
    </subcellularLocation>
</comment>
<keyword evidence="4" id="KW-0862">Zinc</keyword>
<dbReference type="PROSITE" id="PS00344">
    <property type="entry name" value="GATA_ZN_FINGER_1"/>
    <property type="match status" value="1"/>
</dbReference>
<feature type="compositionally biased region" description="Polar residues" evidence="7">
    <location>
        <begin position="142"/>
        <end position="175"/>
    </location>
</feature>
<evidence type="ECO:0000256" key="1">
    <source>
        <dbReference type="ARBA" id="ARBA00004123"/>
    </source>
</evidence>
<evidence type="ECO:0000256" key="2">
    <source>
        <dbReference type="ARBA" id="ARBA00022723"/>
    </source>
</evidence>
<dbReference type="PANTHER" id="PTHR10071:SF281">
    <property type="entry name" value="BOX A-BINDING FACTOR-RELATED"/>
    <property type="match status" value="1"/>
</dbReference>
<dbReference type="GO" id="GO:0000978">
    <property type="term" value="F:RNA polymerase II cis-regulatory region sequence-specific DNA binding"/>
    <property type="evidence" value="ECO:0007669"/>
    <property type="project" value="TreeGrafter"/>
</dbReference>
<feature type="non-terminal residue" evidence="9">
    <location>
        <position position="378"/>
    </location>
</feature>
<dbReference type="Pfam" id="PF00320">
    <property type="entry name" value="GATA"/>
    <property type="match status" value="1"/>
</dbReference>
<evidence type="ECO:0000313" key="9">
    <source>
        <dbReference type="EMBL" id="KAJ1949553.1"/>
    </source>
</evidence>
<dbReference type="InterPro" id="IPR013088">
    <property type="entry name" value="Znf_NHR/GATA"/>
</dbReference>
<evidence type="ECO:0000256" key="3">
    <source>
        <dbReference type="ARBA" id="ARBA00022771"/>
    </source>
</evidence>
<dbReference type="InterPro" id="IPR039355">
    <property type="entry name" value="Transcription_factor_GATA"/>
</dbReference>
<sequence>NTAARKRSSSQDGKPVSDNDPPTVERQASPDDAPRCSSDASAAGGDEGKATKGSCPGDGHCNGTGGSTACGGCPAFNQTHLHRLPSRCFNCNTDHTPLWRRDVDGNTICNACGLYYRLHNAHRPIHMKRSVIKRRKRAPATKHNSAPTGPQYASPSTNGANDTTLQNTHPVTSYTGPAKAAEVNAHADGSTYTQAAPPTSGASYRRVSAGGLPPSSSPPSERAYAGHRPLYPAIPAPGDIPAIEDTLPRKRARDHNPGSPRNVVEIEGGGPQFSGEPLRKSPRSNAEYSQLNSSLPPLSPSAVGPSYPSLPNPPAPTLANWGPRHSTHPMSNAHESQLPSHHHRHGLPSPRASGTHDHASPHYPDPSHNVRRNPNSQM</sequence>
<feature type="region of interest" description="Disordered" evidence="7">
    <location>
        <begin position="190"/>
        <end position="378"/>
    </location>
</feature>
<dbReference type="InterPro" id="IPR000679">
    <property type="entry name" value="Znf_GATA"/>
</dbReference>
<feature type="compositionally biased region" description="Polar residues" evidence="7">
    <location>
        <begin position="190"/>
        <end position="202"/>
    </location>
</feature>
<evidence type="ECO:0000313" key="10">
    <source>
        <dbReference type="Proteomes" id="UP001150925"/>
    </source>
</evidence>
<keyword evidence="3 6" id="KW-0863">Zinc-finger</keyword>
<evidence type="ECO:0000259" key="8">
    <source>
        <dbReference type="PROSITE" id="PS50114"/>
    </source>
</evidence>
<dbReference type="Gene3D" id="3.30.50.10">
    <property type="entry name" value="Erythroid Transcription Factor GATA-1, subunit A"/>
    <property type="match status" value="1"/>
</dbReference>
<dbReference type="EMBL" id="JANBPY010003984">
    <property type="protein sequence ID" value="KAJ1949553.1"/>
    <property type="molecule type" value="Genomic_DNA"/>
</dbReference>
<keyword evidence="10" id="KW-1185">Reference proteome</keyword>
<dbReference type="PROSITE" id="PS50114">
    <property type="entry name" value="GATA_ZN_FINGER_2"/>
    <property type="match status" value="1"/>
</dbReference>
<dbReference type="PANTHER" id="PTHR10071">
    <property type="entry name" value="TRANSCRIPTION FACTOR GATA FAMILY MEMBER"/>
    <property type="match status" value="1"/>
</dbReference>
<feature type="region of interest" description="Disordered" evidence="7">
    <location>
        <begin position="1"/>
        <end position="52"/>
    </location>
</feature>
<proteinExistence type="predicted"/>
<evidence type="ECO:0000256" key="5">
    <source>
        <dbReference type="ARBA" id="ARBA00023242"/>
    </source>
</evidence>
<comment type="caution">
    <text evidence="9">The sequence shown here is derived from an EMBL/GenBank/DDBJ whole genome shotgun (WGS) entry which is preliminary data.</text>
</comment>
<reference evidence="9" key="1">
    <citation type="submission" date="2022-07" db="EMBL/GenBank/DDBJ databases">
        <title>Phylogenomic reconstructions and comparative analyses of Kickxellomycotina fungi.</title>
        <authorList>
            <person name="Reynolds N.K."/>
            <person name="Stajich J.E."/>
            <person name="Barry K."/>
            <person name="Grigoriev I.V."/>
            <person name="Crous P."/>
            <person name="Smith M.E."/>
        </authorList>
    </citation>
    <scope>NUCLEOTIDE SEQUENCE</scope>
    <source>
        <strain evidence="9">RSA 1196</strain>
    </source>
</reference>
<dbReference type="GO" id="GO:0000122">
    <property type="term" value="P:negative regulation of transcription by RNA polymerase II"/>
    <property type="evidence" value="ECO:0007669"/>
    <property type="project" value="TreeGrafter"/>
</dbReference>
<dbReference type="OrthoDB" id="515401at2759"/>
<keyword evidence="2" id="KW-0479">Metal-binding</keyword>
<dbReference type="SMART" id="SM00401">
    <property type="entry name" value="ZnF_GATA"/>
    <property type="match status" value="1"/>
</dbReference>
<feature type="region of interest" description="Disordered" evidence="7">
    <location>
        <begin position="133"/>
        <end position="175"/>
    </location>
</feature>
<organism evidence="9 10">
    <name type="scientific">Dispira parvispora</name>
    <dbReference type="NCBI Taxonomy" id="1520584"/>
    <lineage>
        <taxon>Eukaryota</taxon>
        <taxon>Fungi</taxon>
        <taxon>Fungi incertae sedis</taxon>
        <taxon>Zoopagomycota</taxon>
        <taxon>Kickxellomycotina</taxon>
        <taxon>Dimargaritomycetes</taxon>
        <taxon>Dimargaritales</taxon>
        <taxon>Dimargaritaceae</taxon>
        <taxon>Dispira</taxon>
    </lineage>
</organism>
<dbReference type="GO" id="GO:0008270">
    <property type="term" value="F:zinc ion binding"/>
    <property type="evidence" value="ECO:0007669"/>
    <property type="project" value="UniProtKB-KW"/>
</dbReference>
<feature type="non-terminal residue" evidence="9">
    <location>
        <position position="1"/>
    </location>
</feature>
<evidence type="ECO:0000256" key="4">
    <source>
        <dbReference type="ARBA" id="ARBA00022833"/>
    </source>
</evidence>
<dbReference type="PRINTS" id="PR00619">
    <property type="entry name" value="GATAZNFINGER"/>
</dbReference>
<dbReference type="GO" id="GO:0045944">
    <property type="term" value="P:positive regulation of transcription by RNA polymerase II"/>
    <property type="evidence" value="ECO:0007669"/>
    <property type="project" value="TreeGrafter"/>
</dbReference>
<evidence type="ECO:0000256" key="6">
    <source>
        <dbReference type="PROSITE-ProRule" id="PRU00094"/>
    </source>
</evidence>